<keyword evidence="3 7" id="KW-0812">Transmembrane</keyword>
<evidence type="ECO:0000256" key="3">
    <source>
        <dbReference type="ARBA" id="ARBA00022692"/>
    </source>
</evidence>
<evidence type="ECO:0000256" key="5">
    <source>
        <dbReference type="ARBA" id="ARBA00023136"/>
    </source>
</evidence>
<comment type="caution">
    <text evidence="9">The sequence shown here is derived from an EMBL/GenBank/DDBJ whole genome shotgun (WGS) entry which is preliminary data.</text>
</comment>
<evidence type="ECO:0000256" key="6">
    <source>
        <dbReference type="SAM" id="MobiDB-lite"/>
    </source>
</evidence>
<dbReference type="AlphaFoldDB" id="A0AB34L177"/>
<feature type="domain" description="Amino acid transporter transmembrane" evidence="8">
    <location>
        <begin position="31"/>
        <end position="428"/>
    </location>
</feature>
<feature type="transmembrane region" description="Helical" evidence="7">
    <location>
        <begin position="67"/>
        <end position="87"/>
    </location>
</feature>
<feature type="transmembrane region" description="Helical" evidence="7">
    <location>
        <begin position="216"/>
        <end position="235"/>
    </location>
</feature>
<evidence type="ECO:0000313" key="10">
    <source>
        <dbReference type="Proteomes" id="UP000803884"/>
    </source>
</evidence>
<evidence type="ECO:0000256" key="1">
    <source>
        <dbReference type="ARBA" id="ARBA00004141"/>
    </source>
</evidence>
<dbReference type="Pfam" id="PF01490">
    <property type="entry name" value="Aa_trans"/>
    <property type="match status" value="1"/>
</dbReference>
<dbReference type="EMBL" id="JAAQHG020000005">
    <property type="protein sequence ID" value="KAL1589345.1"/>
    <property type="molecule type" value="Genomic_DNA"/>
</dbReference>
<protein>
    <recommendedName>
        <fullName evidence="8">Amino acid transporter transmembrane domain-containing protein</fullName>
    </recommendedName>
</protein>
<comment type="similarity">
    <text evidence="2">Belongs to the amino acid/polyamine transporter 2 family.</text>
</comment>
<keyword evidence="10" id="KW-1185">Reference proteome</keyword>
<organism evidence="9 10">
    <name type="scientific">Cladosporium halotolerans</name>
    <dbReference type="NCBI Taxonomy" id="1052096"/>
    <lineage>
        <taxon>Eukaryota</taxon>
        <taxon>Fungi</taxon>
        <taxon>Dikarya</taxon>
        <taxon>Ascomycota</taxon>
        <taxon>Pezizomycotina</taxon>
        <taxon>Dothideomycetes</taxon>
        <taxon>Dothideomycetidae</taxon>
        <taxon>Cladosporiales</taxon>
        <taxon>Cladosporiaceae</taxon>
        <taxon>Cladosporium</taxon>
    </lineage>
</organism>
<dbReference type="GO" id="GO:0015179">
    <property type="term" value="F:L-amino acid transmembrane transporter activity"/>
    <property type="evidence" value="ECO:0007669"/>
    <property type="project" value="TreeGrafter"/>
</dbReference>
<feature type="region of interest" description="Disordered" evidence="6">
    <location>
        <begin position="1"/>
        <end position="23"/>
    </location>
</feature>
<dbReference type="PANTHER" id="PTHR22950:SF8">
    <property type="entry name" value="AMINO ACID TRANSPORTER (EUROFUNG)"/>
    <property type="match status" value="1"/>
</dbReference>
<dbReference type="GO" id="GO:0016020">
    <property type="term" value="C:membrane"/>
    <property type="evidence" value="ECO:0007669"/>
    <property type="project" value="UniProtKB-SubCell"/>
</dbReference>
<dbReference type="InterPro" id="IPR013057">
    <property type="entry name" value="AA_transpt_TM"/>
</dbReference>
<feature type="compositionally biased region" description="Basic and acidic residues" evidence="6">
    <location>
        <begin position="1"/>
        <end position="12"/>
    </location>
</feature>
<feature type="transmembrane region" description="Helical" evidence="7">
    <location>
        <begin position="338"/>
        <end position="356"/>
    </location>
</feature>
<feature type="transmembrane region" description="Helical" evidence="7">
    <location>
        <begin position="147"/>
        <end position="163"/>
    </location>
</feature>
<dbReference type="PANTHER" id="PTHR22950">
    <property type="entry name" value="AMINO ACID TRANSPORTER"/>
    <property type="match status" value="1"/>
</dbReference>
<evidence type="ECO:0000256" key="2">
    <source>
        <dbReference type="ARBA" id="ARBA00008066"/>
    </source>
</evidence>
<proteinExistence type="inferred from homology"/>
<evidence type="ECO:0000256" key="4">
    <source>
        <dbReference type="ARBA" id="ARBA00022989"/>
    </source>
</evidence>
<feature type="transmembrane region" description="Helical" evidence="7">
    <location>
        <begin position="108"/>
        <end position="127"/>
    </location>
</feature>
<feature type="transmembrane region" description="Helical" evidence="7">
    <location>
        <begin position="38"/>
        <end position="61"/>
    </location>
</feature>
<feature type="transmembrane region" description="Helical" evidence="7">
    <location>
        <begin position="296"/>
        <end position="317"/>
    </location>
</feature>
<keyword evidence="5 7" id="KW-0472">Membrane</keyword>
<comment type="subcellular location">
    <subcellularLocation>
        <location evidence="1">Membrane</location>
        <topology evidence="1">Multi-pass membrane protein</topology>
    </subcellularLocation>
</comment>
<evidence type="ECO:0000313" key="9">
    <source>
        <dbReference type="EMBL" id="KAL1589345.1"/>
    </source>
</evidence>
<evidence type="ECO:0000256" key="7">
    <source>
        <dbReference type="SAM" id="Phobius"/>
    </source>
</evidence>
<dbReference type="Proteomes" id="UP000803884">
    <property type="component" value="Unassembled WGS sequence"/>
</dbReference>
<evidence type="ECO:0000259" key="8">
    <source>
        <dbReference type="Pfam" id="PF01490"/>
    </source>
</evidence>
<feature type="transmembrane region" description="Helical" evidence="7">
    <location>
        <begin position="403"/>
        <end position="428"/>
    </location>
</feature>
<accession>A0AB34L177</accession>
<feature type="transmembrane region" description="Helical" evidence="7">
    <location>
        <begin position="362"/>
        <end position="391"/>
    </location>
</feature>
<feature type="transmembrane region" description="Helical" evidence="7">
    <location>
        <begin position="256"/>
        <end position="276"/>
    </location>
</feature>
<dbReference type="RefSeq" id="XP_069232450.1">
    <property type="nucleotide sequence ID" value="XM_069370717.1"/>
</dbReference>
<gene>
    <name evidence="9" type="ORF">WHR41_02111</name>
</gene>
<keyword evidence="4 7" id="KW-1133">Transmembrane helix</keyword>
<reference evidence="9 10" key="1">
    <citation type="journal article" date="2020" name="Microbiol. Resour. Announc.">
        <title>Draft Genome Sequence of a Cladosporium Species Isolated from the Mesophotic Ascidian Didemnum maculosum.</title>
        <authorList>
            <person name="Gioti A."/>
            <person name="Siaperas R."/>
            <person name="Nikolaivits E."/>
            <person name="Le Goff G."/>
            <person name="Ouazzani J."/>
            <person name="Kotoulas G."/>
            <person name="Topakas E."/>
        </authorList>
    </citation>
    <scope>NUCLEOTIDE SEQUENCE [LARGE SCALE GENOMIC DNA]</scope>
    <source>
        <strain evidence="9 10">TM138-S3</strain>
    </source>
</reference>
<dbReference type="GeneID" id="96003555"/>
<feature type="transmembrane region" description="Helical" evidence="7">
    <location>
        <begin position="175"/>
        <end position="196"/>
    </location>
</feature>
<sequence length="452" mass="48581">MDADLEKRKGAHDGASSQDQDTIQEGEQKFHKLGWKRLTICLIVEAIALGSLSLPAVFATLGMVPGILITVFIGLLAMYTSYIIGLVKLKYPHIRDYAEALGLIWGRIGYHLAVGMFVTMLILLIGSHVLTGTIAFIKITNETELCAIVWGVVAAVLLFLLALPPTFADFAILGYIDFASILLAIGITIIATGIQASNAPGGLSAVPWRLWPAPDVAFSDAFLAVSNILFAYTFGMVQFSFMDEMHTPSDYVKSTCAIGVIEIFIYVLTGALIYAFVGDDVASPALLSTSDVVSRVAFGVALPVIFISGSINSTVLGKYIMGRAFAKSDIRLIRDARGWAVWLAVLAVITIISWVVGEAIPFFSSLLGVIASLFISGFTIYFPAIFWFTLLKEGSWRASWKNVAYSVLNAVVIAIGLVFLGCGTYASIQSIVDSYAQGAVGDPFTCAASQYV</sequence>
<name>A0AB34L177_9PEZI</name>